<organism evidence="1">
    <name type="scientific">Podoviridae sp. ct8Lf7</name>
    <dbReference type="NCBI Taxonomy" id="2827723"/>
    <lineage>
        <taxon>Viruses</taxon>
        <taxon>Duplodnaviria</taxon>
        <taxon>Heunggongvirae</taxon>
        <taxon>Uroviricota</taxon>
        <taxon>Caudoviricetes</taxon>
    </lineage>
</organism>
<name>A0A8S5S088_9CAUD</name>
<reference evidence="1" key="1">
    <citation type="journal article" date="2021" name="Proc. Natl. Acad. Sci. U.S.A.">
        <title>A Catalog of Tens of Thousands of Viruses from Human Metagenomes Reveals Hidden Associations with Chronic Diseases.</title>
        <authorList>
            <person name="Tisza M.J."/>
            <person name="Buck C.B."/>
        </authorList>
    </citation>
    <scope>NUCLEOTIDE SEQUENCE</scope>
    <source>
        <strain evidence="1">Ct8Lf7</strain>
    </source>
</reference>
<dbReference type="EMBL" id="BK032511">
    <property type="protein sequence ID" value="DAF44328.1"/>
    <property type="molecule type" value="Genomic_DNA"/>
</dbReference>
<proteinExistence type="predicted"/>
<sequence length="75" mass="8575">MKNPPPVQVFKNVKALSNLLNVPLRNISLKQVIMTLLLLITEYMRAEREAFISEKPIERAFIKAACLCSTLAIYR</sequence>
<evidence type="ECO:0000313" key="1">
    <source>
        <dbReference type="EMBL" id="DAF44328.1"/>
    </source>
</evidence>
<accession>A0A8S5S088</accession>
<protein>
    <submittedName>
        <fullName evidence="1">Uncharacterized protein</fullName>
    </submittedName>
</protein>